<dbReference type="PANTHER" id="PTHR43298">
    <property type="entry name" value="MULTIDRUG RESISTANCE PROTEIN NORM-RELATED"/>
    <property type="match status" value="1"/>
</dbReference>
<dbReference type="NCBIfam" id="TIGR00797">
    <property type="entry name" value="matE"/>
    <property type="match status" value="1"/>
</dbReference>
<dbReference type="GO" id="GO:0005886">
    <property type="term" value="C:plasma membrane"/>
    <property type="evidence" value="ECO:0007669"/>
    <property type="project" value="TreeGrafter"/>
</dbReference>
<feature type="transmembrane region" description="Helical" evidence="2">
    <location>
        <begin position="54"/>
        <end position="79"/>
    </location>
</feature>
<dbReference type="InterPro" id="IPR050222">
    <property type="entry name" value="MATE_MdtK"/>
</dbReference>
<protein>
    <submittedName>
        <fullName evidence="3">Multidrug efflux protein</fullName>
    </submittedName>
</protein>
<sequence>MLLNLNRFAFPVFLKETRLLTALALPMLLAQVAQVGIGFVDTVMAGGAGKEDLAAVALGSSAFSTIYITFMGVMAALNPMIAQLYGAGKTEEVGKTGMQGIWFGLCLGVFGMLLMWTMITPFRHWLTLNDYVEDTMAQYMFFTSLAMPAAMIHRALHAYASSLNRPRVIMLVSFAAFVLNVPLNYVFVYGKFGMPALGGAGCGVATAAVFWFSALALWLYIAKEKFFRPFGLTAKIGRPDLAAFKQIWKIGAPSACLIF</sequence>
<evidence type="ECO:0000313" key="3">
    <source>
        <dbReference type="EMBL" id="EFC52226.1"/>
    </source>
</evidence>
<feature type="transmembrane region" description="Helical" evidence="2">
    <location>
        <begin position="100"/>
        <end position="119"/>
    </location>
</feature>
<dbReference type="Proteomes" id="UP000004621">
    <property type="component" value="Unassembled WGS sequence"/>
</dbReference>
<dbReference type="PANTHER" id="PTHR43298:SF2">
    <property type="entry name" value="FMN_FAD EXPORTER YEEO-RELATED"/>
    <property type="match status" value="1"/>
</dbReference>
<accession>A0A9W5IRA9</accession>
<dbReference type="GO" id="GO:0015297">
    <property type="term" value="F:antiporter activity"/>
    <property type="evidence" value="ECO:0007669"/>
    <property type="project" value="InterPro"/>
</dbReference>
<keyword evidence="2" id="KW-0812">Transmembrane</keyword>
<dbReference type="Pfam" id="PF01554">
    <property type="entry name" value="MatE"/>
    <property type="match status" value="1"/>
</dbReference>
<dbReference type="AlphaFoldDB" id="A0A9W5IRA9"/>
<keyword evidence="2" id="KW-0472">Membrane</keyword>
<evidence type="ECO:0000256" key="1">
    <source>
        <dbReference type="ARBA" id="ARBA00022448"/>
    </source>
</evidence>
<gene>
    <name evidence="3" type="ORF">NEISUBOT_04328</name>
</gene>
<proteinExistence type="predicted"/>
<comment type="caution">
    <text evidence="3">The sequence shown here is derived from an EMBL/GenBank/DDBJ whole genome shotgun (WGS) entry which is preliminary data.</text>
</comment>
<dbReference type="EMBL" id="ACEO02000005">
    <property type="protein sequence ID" value="EFC52226.1"/>
    <property type="molecule type" value="Genomic_DNA"/>
</dbReference>
<keyword evidence="1" id="KW-0813">Transport</keyword>
<evidence type="ECO:0000256" key="2">
    <source>
        <dbReference type="SAM" id="Phobius"/>
    </source>
</evidence>
<dbReference type="InterPro" id="IPR002528">
    <property type="entry name" value="MATE_fam"/>
</dbReference>
<reference evidence="3 4" key="1">
    <citation type="submission" date="2010-01" db="EMBL/GenBank/DDBJ databases">
        <authorList>
            <person name="Weinstock G."/>
            <person name="Sodergren E."/>
            <person name="Clifton S."/>
            <person name="Fulton L."/>
            <person name="Fulton B."/>
            <person name="Courtney L."/>
            <person name="Fronick C."/>
            <person name="Harrison M."/>
            <person name="Strong C."/>
            <person name="Farmer C."/>
            <person name="Delahaunty K."/>
            <person name="Markovic C."/>
            <person name="Hall O."/>
            <person name="Minx P."/>
            <person name="Tomlinson C."/>
            <person name="Mitreva M."/>
            <person name="Nelson J."/>
            <person name="Hou S."/>
            <person name="Wollam A."/>
            <person name="Pepin K.H."/>
            <person name="Johnson M."/>
            <person name="Bhonagiri V."/>
            <person name="Nash W.E."/>
            <person name="Warren W."/>
            <person name="Chinwalla A."/>
            <person name="Mardis E.R."/>
            <person name="Wilson R.K."/>
        </authorList>
    </citation>
    <scope>NUCLEOTIDE SEQUENCE [LARGE SCALE GENOMIC DNA]</scope>
    <source>
        <strain evidence="3 4">NJ9703</strain>
    </source>
</reference>
<keyword evidence="2" id="KW-1133">Transmembrane helix</keyword>
<dbReference type="GO" id="GO:0042910">
    <property type="term" value="F:xenobiotic transmembrane transporter activity"/>
    <property type="evidence" value="ECO:0007669"/>
    <property type="project" value="InterPro"/>
</dbReference>
<evidence type="ECO:0000313" key="4">
    <source>
        <dbReference type="Proteomes" id="UP000004621"/>
    </source>
</evidence>
<feature type="transmembrane region" description="Helical" evidence="2">
    <location>
        <begin position="196"/>
        <end position="221"/>
    </location>
</feature>
<organism evidence="3 4">
    <name type="scientific">Neisseria subflava NJ9703</name>
    <dbReference type="NCBI Taxonomy" id="546268"/>
    <lineage>
        <taxon>Bacteria</taxon>
        <taxon>Pseudomonadati</taxon>
        <taxon>Pseudomonadota</taxon>
        <taxon>Betaproteobacteria</taxon>
        <taxon>Neisseriales</taxon>
        <taxon>Neisseriaceae</taxon>
        <taxon>Neisseria</taxon>
    </lineage>
</organism>
<feature type="transmembrane region" description="Helical" evidence="2">
    <location>
        <begin position="139"/>
        <end position="156"/>
    </location>
</feature>
<name>A0A9W5IRA9_NEISU</name>
<feature type="transmembrane region" description="Helical" evidence="2">
    <location>
        <begin position="168"/>
        <end position="190"/>
    </location>
</feature>